<feature type="region of interest" description="Disordered" evidence="7">
    <location>
        <begin position="437"/>
        <end position="459"/>
    </location>
</feature>
<dbReference type="Gene3D" id="3.20.20.30">
    <property type="entry name" value="Luciferase-like domain"/>
    <property type="match status" value="1"/>
</dbReference>
<dbReference type="GO" id="GO:0004497">
    <property type="term" value="F:monooxygenase activity"/>
    <property type="evidence" value="ECO:0007669"/>
    <property type="project" value="UniProtKB-KW"/>
</dbReference>
<dbReference type="Pfam" id="PF00296">
    <property type="entry name" value="Bac_luciferase"/>
    <property type="match status" value="1"/>
</dbReference>
<dbReference type="SUPFAM" id="SSF51679">
    <property type="entry name" value="Bacterial luciferase-like"/>
    <property type="match status" value="1"/>
</dbReference>
<dbReference type="InterPro" id="IPR011251">
    <property type="entry name" value="Luciferase-like_dom"/>
</dbReference>
<evidence type="ECO:0000256" key="4">
    <source>
        <dbReference type="ARBA" id="ARBA00023033"/>
    </source>
</evidence>
<dbReference type="InterPro" id="IPR016215">
    <property type="entry name" value="NTA_MOA"/>
</dbReference>
<dbReference type="GO" id="GO:0016705">
    <property type="term" value="F:oxidoreductase activity, acting on paired donors, with incorporation or reduction of molecular oxygen"/>
    <property type="evidence" value="ECO:0007669"/>
    <property type="project" value="InterPro"/>
</dbReference>
<dbReference type="AlphaFoldDB" id="A0A7W4PKD6"/>
<evidence type="ECO:0000259" key="8">
    <source>
        <dbReference type="Pfam" id="PF00296"/>
    </source>
</evidence>
<feature type="binding site" evidence="6">
    <location>
        <position position="57"/>
    </location>
    <ligand>
        <name>FMN</name>
        <dbReference type="ChEBI" id="CHEBI:58210"/>
    </ligand>
</feature>
<accession>A0A7W4PKD6</accession>
<dbReference type="NCBIfam" id="TIGR03860">
    <property type="entry name" value="FMN_nitrolo"/>
    <property type="match status" value="1"/>
</dbReference>
<dbReference type="InterPro" id="IPR051260">
    <property type="entry name" value="Diverse_substr_monoxygenases"/>
</dbReference>
<evidence type="ECO:0000256" key="6">
    <source>
        <dbReference type="PIRSR" id="PIRSR000337-1"/>
    </source>
</evidence>
<dbReference type="InterPro" id="IPR036661">
    <property type="entry name" value="Luciferase-like_sf"/>
</dbReference>
<keyword evidence="3" id="KW-0560">Oxidoreductase</keyword>
<gene>
    <name evidence="9" type="ORF">HLH28_04970</name>
</gene>
<feature type="domain" description="Luciferase-like" evidence="8">
    <location>
        <begin position="24"/>
        <end position="391"/>
    </location>
</feature>
<feature type="binding site" evidence="6">
    <location>
        <position position="229"/>
    </location>
    <ligand>
        <name>FMN</name>
        <dbReference type="ChEBI" id="CHEBI:58210"/>
    </ligand>
</feature>
<reference evidence="9 10" key="1">
    <citation type="submission" date="2020-04" db="EMBL/GenBank/DDBJ databases">
        <title>Description of novel Gluconacetobacter.</title>
        <authorList>
            <person name="Sombolestani A."/>
        </authorList>
    </citation>
    <scope>NUCLEOTIDE SEQUENCE [LARGE SCALE GENOMIC DNA]</scope>
    <source>
        <strain evidence="9 10">LMG 27802</strain>
    </source>
</reference>
<dbReference type="EMBL" id="JABEQM010000003">
    <property type="protein sequence ID" value="MBB2200935.1"/>
    <property type="molecule type" value="Genomic_DNA"/>
</dbReference>
<feature type="binding site" evidence="6">
    <location>
        <position position="103"/>
    </location>
    <ligand>
        <name>FMN</name>
        <dbReference type="ChEBI" id="CHEBI:58210"/>
    </ligand>
</feature>
<comment type="similarity">
    <text evidence="5">Belongs to the NtaA/SnaA/DszA monooxygenase family.</text>
</comment>
<sequence length="459" mass="50761">MAEIRLNAFDMNCVSHQASGLWRHPRDRSAAYRTLGYWTDLARLLERGLFDGLFLADVLGVYDVYGGDPRAALRNAAQVPVNDPAMLVPAMAAATAHLGFGLTCTLSYEHPYPFARRMSTLDHLTDGRIGWNIVTGYLNSAAKGAGKGGQAAYDTRYEIADEYMQVVYRLWEESWQDGAILRDVERGIFIDPDRVHRIVHDGAHFSLDAIHLCEPSAQRTPMLYQAGASTRGRDFASRHAECVFLASPSADIVAGGIADLRRRARALGRHDGDPLIFSLLTIVTGRTDAEAQAKWEDYRRYVSLEGALTLLSGWTGIDFSRYAPDDPVRHIRNDAIHSAVDALTVQDPKKAWTVRELAEHAAIGGMGTTIVGGPERIADLLEDRVVRTGVDGFNLAYAVTPESFGDVVDLIVPVLQRRGIYKRAYRPGTLREKVFGRGDRLGNDHPGSRVRCRATEEMP</sequence>
<dbReference type="PANTHER" id="PTHR30011">
    <property type="entry name" value="ALKANESULFONATE MONOOXYGENASE-RELATED"/>
    <property type="match status" value="1"/>
</dbReference>
<protein>
    <submittedName>
        <fullName evidence="9">LLM class flavin-dependent oxidoreductase</fullName>
    </submittedName>
</protein>
<dbReference type="PANTHER" id="PTHR30011:SF16">
    <property type="entry name" value="C2H2 FINGER DOMAIN TRANSCRIPTION FACTOR (EUROFUNG)-RELATED"/>
    <property type="match status" value="1"/>
</dbReference>
<proteinExistence type="inferred from homology"/>
<keyword evidence="2 6" id="KW-0288">FMN</keyword>
<name>A0A7W4PKD6_9PROT</name>
<evidence type="ECO:0000256" key="3">
    <source>
        <dbReference type="ARBA" id="ARBA00023002"/>
    </source>
</evidence>
<keyword evidence="4" id="KW-0503">Monooxygenase</keyword>
<evidence type="ECO:0000256" key="2">
    <source>
        <dbReference type="ARBA" id="ARBA00022643"/>
    </source>
</evidence>
<comment type="caution">
    <text evidence="9">The sequence shown here is derived from an EMBL/GenBank/DDBJ whole genome shotgun (WGS) entry which is preliminary data.</text>
</comment>
<evidence type="ECO:0000313" key="9">
    <source>
        <dbReference type="EMBL" id="MBB2200935.1"/>
    </source>
</evidence>
<evidence type="ECO:0000313" key="10">
    <source>
        <dbReference type="Proteomes" id="UP000578030"/>
    </source>
</evidence>
<evidence type="ECO:0000256" key="7">
    <source>
        <dbReference type="SAM" id="MobiDB-lite"/>
    </source>
</evidence>
<dbReference type="RefSeq" id="WP_182955372.1">
    <property type="nucleotide sequence ID" value="NZ_JABEQM010000003.1"/>
</dbReference>
<keyword evidence="1 6" id="KW-0285">Flavoprotein</keyword>
<feature type="binding site" evidence="6">
    <location>
        <position position="157"/>
    </location>
    <ligand>
        <name>FMN</name>
        <dbReference type="ChEBI" id="CHEBI:58210"/>
    </ligand>
</feature>
<organism evidence="9 10">
    <name type="scientific">Gluconacetobacter tumulisoli</name>
    <dbReference type="NCBI Taxonomy" id="1286189"/>
    <lineage>
        <taxon>Bacteria</taxon>
        <taxon>Pseudomonadati</taxon>
        <taxon>Pseudomonadota</taxon>
        <taxon>Alphaproteobacteria</taxon>
        <taxon>Acetobacterales</taxon>
        <taxon>Acetobacteraceae</taxon>
        <taxon>Gluconacetobacter</taxon>
    </lineage>
</organism>
<keyword evidence="10" id="KW-1185">Reference proteome</keyword>
<evidence type="ECO:0000256" key="5">
    <source>
        <dbReference type="ARBA" id="ARBA00033748"/>
    </source>
</evidence>
<dbReference type="Proteomes" id="UP000578030">
    <property type="component" value="Unassembled WGS sequence"/>
</dbReference>
<evidence type="ECO:0000256" key="1">
    <source>
        <dbReference type="ARBA" id="ARBA00022630"/>
    </source>
</evidence>
<dbReference type="PIRSF" id="PIRSF000337">
    <property type="entry name" value="NTA_MOA"/>
    <property type="match status" value="1"/>
</dbReference>